<keyword evidence="1" id="KW-0802">TPR repeat</keyword>
<evidence type="ECO:0000313" key="2">
    <source>
        <dbReference type="EMBL" id="CAA6828763.1"/>
    </source>
</evidence>
<organism evidence="2">
    <name type="scientific">uncultured Aureispira sp</name>
    <dbReference type="NCBI Taxonomy" id="1331704"/>
    <lineage>
        <taxon>Bacteria</taxon>
        <taxon>Pseudomonadati</taxon>
        <taxon>Bacteroidota</taxon>
        <taxon>Saprospiria</taxon>
        <taxon>Saprospirales</taxon>
        <taxon>Saprospiraceae</taxon>
        <taxon>Aureispira</taxon>
        <taxon>environmental samples</taxon>
    </lineage>
</organism>
<dbReference type="SUPFAM" id="SSF48452">
    <property type="entry name" value="TPR-like"/>
    <property type="match status" value="1"/>
</dbReference>
<dbReference type="Pfam" id="PF00515">
    <property type="entry name" value="TPR_1"/>
    <property type="match status" value="1"/>
</dbReference>
<dbReference type="SMART" id="SM00028">
    <property type="entry name" value="TPR"/>
    <property type="match status" value="3"/>
</dbReference>
<dbReference type="PANTHER" id="PTHR44809:SF1">
    <property type="entry name" value="PROTEIN O-MANNOSYL-TRANSFERASE TMTC1"/>
    <property type="match status" value="1"/>
</dbReference>
<feature type="repeat" description="TPR" evidence="1">
    <location>
        <begin position="193"/>
        <end position="226"/>
    </location>
</feature>
<dbReference type="EMBL" id="CACVAQ010000438">
    <property type="protein sequence ID" value="CAA6828763.1"/>
    <property type="molecule type" value="Genomic_DNA"/>
</dbReference>
<dbReference type="PROSITE" id="PS50293">
    <property type="entry name" value="TPR_REGION"/>
    <property type="match status" value="1"/>
</dbReference>
<evidence type="ECO:0000256" key="1">
    <source>
        <dbReference type="PROSITE-ProRule" id="PRU00339"/>
    </source>
</evidence>
<dbReference type="InterPro" id="IPR019734">
    <property type="entry name" value="TPR_rpt"/>
</dbReference>
<dbReference type="InterPro" id="IPR052943">
    <property type="entry name" value="TMTC_O-mannosyl-trnsfr"/>
</dbReference>
<dbReference type="PANTHER" id="PTHR44809">
    <property type="match status" value="1"/>
</dbReference>
<accession>A0A6S6ULQ2</accession>
<reference evidence="2" key="1">
    <citation type="submission" date="2020-01" db="EMBL/GenBank/DDBJ databases">
        <authorList>
            <person name="Meier V. D."/>
            <person name="Meier V D."/>
        </authorList>
    </citation>
    <scope>NUCLEOTIDE SEQUENCE</scope>
    <source>
        <strain evidence="2">HLG_WM_MAG_10</strain>
    </source>
</reference>
<gene>
    <name evidence="2" type="ORF">HELGO_WM22847</name>
</gene>
<dbReference type="PROSITE" id="PS50005">
    <property type="entry name" value="TPR"/>
    <property type="match status" value="1"/>
</dbReference>
<dbReference type="Gene3D" id="1.25.40.10">
    <property type="entry name" value="Tetratricopeptide repeat domain"/>
    <property type="match status" value="2"/>
</dbReference>
<dbReference type="AlphaFoldDB" id="A0A6S6ULQ2"/>
<proteinExistence type="predicted"/>
<protein>
    <submittedName>
        <fullName evidence="2">Uncharacterized protein</fullName>
    </submittedName>
</protein>
<dbReference type="InterPro" id="IPR011990">
    <property type="entry name" value="TPR-like_helical_dom_sf"/>
</dbReference>
<name>A0A6S6ULQ2_9BACT</name>
<sequence length="396" mass="46493">MAKLTLKELENLSRLLLSPDDTSMELGLELLKNNKTAIPMLRRELILIWQLHEEPSFRNTIKKMLASKYNTRQLSDWSKGFAIFKELPSIYRYTIRVQELIQAHENVRTDYQKLIERNSTYSLRYYEIAYKLHRRLEKHLEMAEVYYRIVLKANPKEENALFYLAFLLDKSEKGYKEALGLYLKVESINPSASAAFNNMGLIYDNINEFDLAYTYFNKALKIQPDTTAYMRNLANLCTSRMVGARYQQQAKELLLQLIELEPRSGANWNSWADYLWNVEQKYDAVEEAYLKGIAVAPNSASLVGNLGELYIDIRKEYDKGLELYKRSLELKRSPYRLVTMVTLLVHQYKNYSDAKAYYKELVQLSLPNSILRNRYLRDEQWAAFLVAEKVLLQELS</sequence>